<evidence type="ECO:0000256" key="1">
    <source>
        <dbReference type="ARBA" id="ARBA00022553"/>
    </source>
</evidence>
<dbReference type="GO" id="GO:0000976">
    <property type="term" value="F:transcription cis-regulatory region binding"/>
    <property type="evidence" value="ECO:0007669"/>
    <property type="project" value="TreeGrafter"/>
</dbReference>
<feature type="modified residue" description="4-aspartylphosphate" evidence="6">
    <location>
        <position position="51"/>
    </location>
</feature>
<feature type="DNA-binding region" description="OmpR/PhoB-type" evidence="7">
    <location>
        <begin position="129"/>
        <end position="227"/>
    </location>
</feature>
<feature type="domain" description="OmpR/PhoB-type" evidence="9">
    <location>
        <begin position="129"/>
        <end position="227"/>
    </location>
</feature>
<gene>
    <name evidence="10" type="ORF">FPZ42_11600</name>
</gene>
<dbReference type="PROSITE" id="PS50110">
    <property type="entry name" value="RESPONSE_REGULATORY"/>
    <property type="match status" value="1"/>
</dbReference>
<name>A0A563U4L6_9SPHI</name>
<dbReference type="Pfam" id="PF00486">
    <property type="entry name" value="Trans_reg_C"/>
    <property type="match status" value="1"/>
</dbReference>
<evidence type="ECO:0000259" key="8">
    <source>
        <dbReference type="PROSITE" id="PS50110"/>
    </source>
</evidence>
<dbReference type="PANTHER" id="PTHR48111">
    <property type="entry name" value="REGULATOR OF RPOS"/>
    <property type="match status" value="1"/>
</dbReference>
<comment type="caution">
    <text evidence="10">The sequence shown here is derived from an EMBL/GenBank/DDBJ whole genome shotgun (WGS) entry which is preliminary data.</text>
</comment>
<evidence type="ECO:0000256" key="3">
    <source>
        <dbReference type="ARBA" id="ARBA00023015"/>
    </source>
</evidence>
<keyword evidence="3" id="KW-0805">Transcription regulation</keyword>
<dbReference type="PROSITE" id="PS51755">
    <property type="entry name" value="OMPR_PHOB"/>
    <property type="match status" value="1"/>
</dbReference>
<dbReference type="GO" id="GO:0005829">
    <property type="term" value="C:cytosol"/>
    <property type="evidence" value="ECO:0007669"/>
    <property type="project" value="TreeGrafter"/>
</dbReference>
<dbReference type="InterPro" id="IPR001867">
    <property type="entry name" value="OmpR/PhoB-type_DNA-bd"/>
</dbReference>
<feature type="domain" description="Response regulatory" evidence="8">
    <location>
        <begin position="2"/>
        <end position="116"/>
    </location>
</feature>
<dbReference type="SMART" id="SM00862">
    <property type="entry name" value="Trans_reg_C"/>
    <property type="match status" value="1"/>
</dbReference>
<dbReference type="SUPFAM" id="SSF52172">
    <property type="entry name" value="CheY-like"/>
    <property type="match status" value="1"/>
</dbReference>
<evidence type="ECO:0000256" key="4">
    <source>
        <dbReference type="ARBA" id="ARBA00023125"/>
    </source>
</evidence>
<keyword evidence="11" id="KW-1185">Reference proteome</keyword>
<dbReference type="InterPro" id="IPR001789">
    <property type="entry name" value="Sig_transdc_resp-reg_receiver"/>
</dbReference>
<keyword evidence="5" id="KW-0804">Transcription</keyword>
<dbReference type="OrthoDB" id="9790442at2"/>
<evidence type="ECO:0000256" key="2">
    <source>
        <dbReference type="ARBA" id="ARBA00023012"/>
    </source>
</evidence>
<keyword evidence="2" id="KW-0902">Two-component regulatory system</keyword>
<dbReference type="GO" id="GO:0000156">
    <property type="term" value="F:phosphorelay response regulator activity"/>
    <property type="evidence" value="ECO:0007669"/>
    <property type="project" value="TreeGrafter"/>
</dbReference>
<reference evidence="10 11" key="1">
    <citation type="submission" date="2019-07" db="EMBL/GenBank/DDBJ databases">
        <authorList>
            <person name="Kim J."/>
        </authorList>
    </citation>
    <scope>NUCLEOTIDE SEQUENCE [LARGE SCALE GENOMIC DNA]</scope>
    <source>
        <strain evidence="10 11">MJ1a</strain>
    </source>
</reference>
<protein>
    <submittedName>
        <fullName evidence="10">Response regulator transcription factor</fullName>
    </submittedName>
</protein>
<dbReference type="Gene3D" id="1.10.10.10">
    <property type="entry name" value="Winged helix-like DNA-binding domain superfamily/Winged helix DNA-binding domain"/>
    <property type="match status" value="1"/>
</dbReference>
<dbReference type="FunFam" id="1.10.10.10:FF:000005">
    <property type="entry name" value="Two-component system response regulator"/>
    <property type="match status" value="1"/>
</dbReference>
<dbReference type="InterPro" id="IPR039420">
    <property type="entry name" value="WalR-like"/>
</dbReference>
<dbReference type="EMBL" id="VOEI01000003">
    <property type="protein sequence ID" value="TWR26304.1"/>
    <property type="molecule type" value="Genomic_DNA"/>
</dbReference>
<dbReference type="GO" id="GO:0006355">
    <property type="term" value="P:regulation of DNA-templated transcription"/>
    <property type="evidence" value="ECO:0007669"/>
    <property type="project" value="InterPro"/>
</dbReference>
<evidence type="ECO:0000313" key="10">
    <source>
        <dbReference type="EMBL" id="TWR26304.1"/>
    </source>
</evidence>
<dbReference type="SMART" id="SM00448">
    <property type="entry name" value="REC"/>
    <property type="match status" value="1"/>
</dbReference>
<dbReference type="GO" id="GO:0032993">
    <property type="term" value="C:protein-DNA complex"/>
    <property type="evidence" value="ECO:0007669"/>
    <property type="project" value="TreeGrafter"/>
</dbReference>
<dbReference type="InterPro" id="IPR016032">
    <property type="entry name" value="Sig_transdc_resp-reg_C-effctor"/>
</dbReference>
<dbReference type="Gene3D" id="3.40.50.2300">
    <property type="match status" value="1"/>
</dbReference>
<organism evidence="10 11">
    <name type="scientific">Mucilaginibacter achroorhodeus</name>
    <dbReference type="NCBI Taxonomy" id="2599294"/>
    <lineage>
        <taxon>Bacteria</taxon>
        <taxon>Pseudomonadati</taxon>
        <taxon>Bacteroidota</taxon>
        <taxon>Sphingobacteriia</taxon>
        <taxon>Sphingobacteriales</taxon>
        <taxon>Sphingobacteriaceae</taxon>
        <taxon>Mucilaginibacter</taxon>
    </lineage>
</organism>
<evidence type="ECO:0000256" key="6">
    <source>
        <dbReference type="PROSITE-ProRule" id="PRU00169"/>
    </source>
</evidence>
<dbReference type="PANTHER" id="PTHR48111:SF22">
    <property type="entry name" value="REGULATOR OF RPOS"/>
    <property type="match status" value="1"/>
</dbReference>
<dbReference type="Proteomes" id="UP000318010">
    <property type="component" value="Unassembled WGS sequence"/>
</dbReference>
<dbReference type="Gene3D" id="6.10.250.690">
    <property type="match status" value="1"/>
</dbReference>
<evidence type="ECO:0000313" key="11">
    <source>
        <dbReference type="Proteomes" id="UP000318010"/>
    </source>
</evidence>
<keyword evidence="1 6" id="KW-0597">Phosphoprotein</keyword>
<keyword evidence="4 7" id="KW-0238">DNA-binding</keyword>
<evidence type="ECO:0000259" key="9">
    <source>
        <dbReference type="PROSITE" id="PS51755"/>
    </source>
</evidence>
<accession>A0A563U4L6</accession>
<sequence>MKILLLEGDPRTATIIKNSLAEHAYDVTHLTEGTLDETVATSKNFDLVILDIVLPHISGLELCKRIRKEKIKLKILILSALSGVEDRVKGLNCGADDYLGKPFHFSELLARIRALTRKFDEDEEAEQSSSVISLADLTLDVQFKTVTRAGKVIPLTLKEFKLLSTLLYNKNRVLSREHIAKEVWGHCLENQTNLIDVYINYLRTKIDRGFSKQLIYTMIGAGYVIKD</sequence>
<dbReference type="Pfam" id="PF00072">
    <property type="entry name" value="Response_reg"/>
    <property type="match status" value="1"/>
</dbReference>
<proteinExistence type="predicted"/>
<evidence type="ECO:0000256" key="7">
    <source>
        <dbReference type="PROSITE-ProRule" id="PRU01091"/>
    </source>
</evidence>
<dbReference type="CDD" id="cd00383">
    <property type="entry name" value="trans_reg_C"/>
    <property type="match status" value="1"/>
</dbReference>
<dbReference type="AlphaFoldDB" id="A0A563U4L6"/>
<dbReference type="SUPFAM" id="SSF46894">
    <property type="entry name" value="C-terminal effector domain of the bipartite response regulators"/>
    <property type="match status" value="1"/>
</dbReference>
<dbReference type="InterPro" id="IPR036388">
    <property type="entry name" value="WH-like_DNA-bd_sf"/>
</dbReference>
<dbReference type="InterPro" id="IPR011006">
    <property type="entry name" value="CheY-like_superfamily"/>
</dbReference>
<evidence type="ECO:0000256" key="5">
    <source>
        <dbReference type="ARBA" id="ARBA00023163"/>
    </source>
</evidence>